<evidence type="ECO:0000313" key="1">
    <source>
        <dbReference type="EMBL" id="KAL2848579.1"/>
    </source>
</evidence>
<proteinExistence type="predicted"/>
<organism evidence="1 2">
    <name type="scientific">Aspergillus pseudoustus</name>
    <dbReference type="NCBI Taxonomy" id="1810923"/>
    <lineage>
        <taxon>Eukaryota</taxon>
        <taxon>Fungi</taxon>
        <taxon>Dikarya</taxon>
        <taxon>Ascomycota</taxon>
        <taxon>Pezizomycotina</taxon>
        <taxon>Eurotiomycetes</taxon>
        <taxon>Eurotiomycetidae</taxon>
        <taxon>Eurotiales</taxon>
        <taxon>Aspergillaceae</taxon>
        <taxon>Aspergillus</taxon>
        <taxon>Aspergillus subgen. Nidulantes</taxon>
    </lineage>
</organism>
<name>A0ABR4K9T9_9EURO</name>
<dbReference type="EMBL" id="JBFXLU010000048">
    <property type="protein sequence ID" value="KAL2848579.1"/>
    <property type="molecule type" value="Genomic_DNA"/>
</dbReference>
<comment type="caution">
    <text evidence="1">The sequence shown here is derived from an EMBL/GenBank/DDBJ whole genome shotgun (WGS) entry which is preliminary data.</text>
</comment>
<dbReference type="Proteomes" id="UP001610446">
    <property type="component" value="Unassembled WGS sequence"/>
</dbReference>
<evidence type="ECO:0000313" key="2">
    <source>
        <dbReference type="Proteomes" id="UP001610446"/>
    </source>
</evidence>
<sequence>MDLLPSELKLAICYHTRGVSVSDLASLSLTGRTWRQLALPLLFEGLRITYRNSSYYGRLHHLVAKLQRGAEPLPFLKYVRRLEFLCLQDHLDYTKEKQRLNKVKEWGPYLIRYNQPATQDGFLEQHLQDLFSARPLIFHEQGMDMVGELDWEALVLLISLLTRLEEFTYSALNQFPDWLHDALMKHRPNCRLNILGAQPLDSGCANWTAKPLSLDLLFSNNLRTFAAQFPFAVDFMPPGAHGDYSIEVLRFLFASPSLKHLILEPLNNVLSLNAFRRKWREAADSIEPVLVAQLESLSFKGWGPWENVIYDLADMLDISSLRSLEIPFQHNDTRFFHVAPKLINLERLFATFGCGRGHGRIGAEDPENSISALLALQPLQYLSIRGLRSVHSLNRLLGRHGEALRGLILEPDCPPWSCAPFAQGPGGDLYPILESTDIKHIAQACPKLHELRLQLRRYEGTLRECESYRAFRHFRALSTLVLDLDCDPRDRPINHDPIPGRNALSNNILRSAFINAATDESLVRGIWSLLATPTLKTLRIAPFGYLDFPTTSHDIFRIVAKPFILTRVFGTTEPNIEELARLAGDVWTDNSRIPNWRMHVYPGAKSVYQRIWPRTGVIDDWVWDWKSFPLRADG</sequence>
<keyword evidence="2" id="KW-1185">Reference proteome</keyword>
<reference evidence="1 2" key="1">
    <citation type="submission" date="2024-07" db="EMBL/GenBank/DDBJ databases">
        <title>Section-level genome sequencing and comparative genomics of Aspergillus sections Usti and Cavernicolus.</title>
        <authorList>
            <consortium name="Lawrence Berkeley National Laboratory"/>
            <person name="Nybo J.L."/>
            <person name="Vesth T.C."/>
            <person name="Theobald S."/>
            <person name="Frisvad J.C."/>
            <person name="Larsen T.O."/>
            <person name="Kjaerboelling I."/>
            <person name="Rothschild-Mancinelli K."/>
            <person name="Lyhne E.K."/>
            <person name="Kogle M.E."/>
            <person name="Barry K."/>
            <person name="Clum A."/>
            <person name="Na H."/>
            <person name="Ledsgaard L."/>
            <person name="Lin J."/>
            <person name="Lipzen A."/>
            <person name="Kuo A."/>
            <person name="Riley R."/>
            <person name="Mondo S."/>
            <person name="Labutti K."/>
            <person name="Haridas S."/>
            <person name="Pangalinan J."/>
            <person name="Salamov A.A."/>
            <person name="Simmons B.A."/>
            <person name="Magnuson J.K."/>
            <person name="Chen J."/>
            <person name="Drula E."/>
            <person name="Henrissat B."/>
            <person name="Wiebenga A."/>
            <person name="Lubbers R.J."/>
            <person name="Gomes A.C."/>
            <person name="Makela M.R."/>
            <person name="Stajich J."/>
            <person name="Grigoriev I.V."/>
            <person name="Mortensen U.H."/>
            <person name="De Vries R.P."/>
            <person name="Baker S.E."/>
            <person name="Andersen M.R."/>
        </authorList>
    </citation>
    <scope>NUCLEOTIDE SEQUENCE [LARGE SCALE GENOMIC DNA]</scope>
    <source>
        <strain evidence="1 2">CBS 123904</strain>
    </source>
</reference>
<accession>A0ABR4K9T9</accession>
<gene>
    <name evidence="1" type="ORF">BJY01DRAFT_211604</name>
</gene>
<protein>
    <recommendedName>
        <fullName evidence="3">F-box domain-containing protein</fullName>
    </recommendedName>
</protein>
<evidence type="ECO:0008006" key="3">
    <source>
        <dbReference type="Google" id="ProtNLM"/>
    </source>
</evidence>